<dbReference type="Proteomes" id="UP000094569">
    <property type="component" value="Unassembled WGS sequence"/>
</dbReference>
<dbReference type="CDD" id="cd00590">
    <property type="entry name" value="RRM_SF"/>
    <property type="match status" value="2"/>
</dbReference>
<keyword evidence="6" id="KW-0539">Nucleus</keyword>
<keyword evidence="2" id="KW-0862">Zinc</keyword>
<keyword evidence="4" id="KW-0238">DNA-binding</keyword>
<dbReference type="EMBL" id="JXNT01000004">
    <property type="protein sequence ID" value="ODM19743.1"/>
    <property type="molecule type" value="Genomic_DNA"/>
</dbReference>
<evidence type="ECO:0000313" key="11">
    <source>
        <dbReference type="EMBL" id="ODM19743.1"/>
    </source>
</evidence>
<dbReference type="GO" id="GO:0005634">
    <property type="term" value="C:nucleus"/>
    <property type="evidence" value="ECO:0007669"/>
    <property type="project" value="TreeGrafter"/>
</dbReference>
<dbReference type="SMART" id="SM00906">
    <property type="entry name" value="Fungal_trans"/>
    <property type="match status" value="1"/>
</dbReference>
<evidence type="ECO:0000256" key="6">
    <source>
        <dbReference type="ARBA" id="ARBA00023242"/>
    </source>
</evidence>
<dbReference type="PROSITE" id="PS50048">
    <property type="entry name" value="ZN2_CY6_FUNGAL_2"/>
    <property type="match status" value="1"/>
</dbReference>
<dbReference type="SMART" id="SM00360">
    <property type="entry name" value="RRM"/>
    <property type="match status" value="2"/>
</dbReference>
<feature type="region of interest" description="Disordered" evidence="8">
    <location>
        <begin position="63"/>
        <end position="86"/>
    </location>
</feature>
<name>A0A1E3BFK6_ASPCR</name>
<feature type="domain" description="RRM" evidence="10">
    <location>
        <begin position="1042"/>
        <end position="1120"/>
    </location>
</feature>
<feature type="region of interest" description="Disordered" evidence="8">
    <location>
        <begin position="781"/>
        <end position="939"/>
    </location>
</feature>
<feature type="compositionally biased region" description="Pro residues" evidence="8">
    <location>
        <begin position="798"/>
        <end position="815"/>
    </location>
</feature>
<keyword evidence="1" id="KW-0479">Metal-binding</keyword>
<evidence type="ECO:0000259" key="9">
    <source>
        <dbReference type="PROSITE" id="PS50048"/>
    </source>
</evidence>
<feature type="region of interest" description="Disordered" evidence="8">
    <location>
        <begin position="1"/>
        <end position="26"/>
    </location>
</feature>
<feature type="region of interest" description="Disordered" evidence="8">
    <location>
        <begin position="1126"/>
        <end position="1150"/>
    </location>
</feature>
<evidence type="ECO:0000259" key="10">
    <source>
        <dbReference type="PROSITE" id="PS50102"/>
    </source>
</evidence>
<dbReference type="SMART" id="SM00066">
    <property type="entry name" value="GAL4"/>
    <property type="match status" value="1"/>
</dbReference>
<dbReference type="PROSITE" id="PS00463">
    <property type="entry name" value="ZN2_CY6_FUNGAL_1"/>
    <property type="match status" value="1"/>
</dbReference>
<accession>A0A1E3BFK6</accession>
<dbReference type="VEuPathDB" id="FungiDB:SI65_04729"/>
<evidence type="ECO:0000256" key="7">
    <source>
        <dbReference type="PROSITE-ProRule" id="PRU00176"/>
    </source>
</evidence>
<feature type="domain" description="RRM" evidence="10">
    <location>
        <begin position="949"/>
        <end position="1026"/>
    </location>
</feature>
<dbReference type="STRING" id="573508.A0A1E3BFK6"/>
<dbReference type="InterPro" id="IPR035979">
    <property type="entry name" value="RBD_domain_sf"/>
</dbReference>
<dbReference type="SUPFAM" id="SSF57701">
    <property type="entry name" value="Zn2/Cys6 DNA-binding domain"/>
    <property type="match status" value="1"/>
</dbReference>
<evidence type="ECO:0000256" key="3">
    <source>
        <dbReference type="ARBA" id="ARBA00023015"/>
    </source>
</evidence>
<keyword evidence="12" id="KW-1185">Reference proteome</keyword>
<organism evidence="11 12">
    <name type="scientific">Aspergillus cristatus</name>
    <name type="common">Chinese Fuzhuan brick tea-fermentation fungus</name>
    <name type="synonym">Eurotium cristatum</name>
    <dbReference type="NCBI Taxonomy" id="573508"/>
    <lineage>
        <taxon>Eukaryota</taxon>
        <taxon>Fungi</taxon>
        <taxon>Dikarya</taxon>
        <taxon>Ascomycota</taxon>
        <taxon>Pezizomycotina</taxon>
        <taxon>Eurotiomycetes</taxon>
        <taxon>Eurotiomycetidae</taxon>
        <taxon>Eurotiales</taxon>
        <taxon>Aspergillaceae</taxon>
        <taxon>Aspergillus</taxon>
        <taxon>Aspergillus subgen. Aspergillus</taxon>
    </lineage>
</organism>
<proteinExistence type="predicted"/>
<dbReference type="Pfam" id="PF00076">
    <property type="entry name" value="RRM_1"/>
    <property type="match status" value="2"/>
</dbReference>
<dbReference type="GO" id="GO:0003723">
    <property type="term" value="F:RNA binding"/>
    <property type="evidence" value="ECO:0007669"/>
    <property type="project" value="UniProtKB-UniRule"/>
</dbReference>
<dbReference type="InterPro" id="IPR036864">
    <property type="entry name" value="Zn2-C6_fun-type_DNA-bd_sf"/>
</dbReference>
<dbReference type="PANTHER" id="PTHR31944">
    <property type="entry name" value="HEME-RESPONSIVE ZINC FINGER TRANSCRIPTION FACTOR HAP1"/>
    <property type="match status" value="1"/>
</dbReference>
<dbReference type="InterPro" id="IPR051430">
    <property type="entry name" value="Fungal_TF_Env_Response"/>
</dbReference>
<dbReference type="GO" id="GO:0008270">
    <property type="term" value="F:zinc ion binding"/>
    <property type="evidence" value="ECO:0007669"/>
    <property type="project" value="InterPro"/>
</dbReference>
<dbReference type="Gene3D" id="3.30.70.330">
    <property type="match status" value="2"/>
</dbReference>
<keyword evidence="5" id="KW-0804">Transcription</keyword>
<evidence type="ECO:0000256" key="2">
    <source>
        <dbReference type="ARBA" id="ARBA00022833"/>
    </source>
</evidence>
<dbReference type="SUPFAM" id="SSF54928">
    <property type="entry name" value="RNA-binding domain, RBD"/>
    <property type="match status" value="2"/>
</dbReference>
<sequence length="1150" mass="128713">MAPTPTPPSVESSISGHSPKGQYRVIRKRNRVPLSCGPCRQRKLKCNRSHPCENCVKRGDAPSCSYAQPNVRKKNTPQQPALATPDDMQNRIDRLEGLVLSLMTNGSPSAGPAAAMAAISGSDSAGSTHHSNSMSVSANEEDGPGGPEESDTEQVTKSFGIMKVDNNKSYYISDAHWAFLLNDIAEVRNYFTTHKKQYEEQAEKLQASKPLTDIPGSALLFGATKPTSRAEIMASLPSKYTTDILIARYFSSYDPATHILHGPTFQVAYNRHWEDPSQTCIVWIAMLFSMMRLAMLSYHLEGDEPPEFRGKSLDMAANFRNVMAQCLMLADYTKPYRYLIETLVFHLHGDFRQTKEADVSIWILVGVIARLAMRMGYHRDSKMFPNITPFHGEMRRRIWTFVRQADLLFSFQLGLPSMLRSADSDTELPRNLYDDDFDEDCKELPPSRSPDEPTPVCFLITKARLSYVFGKVVDHTSSVHSGSYEKTMELDAELRRARDMIPEHLIVRPMEECQHDQCYLIMSRFSVMSVYHKAQCVLHRQYLVRARDNPRFTYSRRTCIDSALELLRFQSMLHEETKPTGRLRSRHNRVTSLSCTDFLLASTIVCLDLHHGLRLQAAGRPSGDMYVWGRERREELLAAIGRCKEIWDELRDETLEAWKASGVMGVMLSKLNLGFLATENGTGVAQPFEPQDEKQNAAMTLGLLSSGMSHNNGPPAFADPTFKMPDPSLAQGGSGLADVATAASPFSAMFGQMPDMQLNLDWDAWDTYIQNSAFDTSNQWWPTADMQQPQPQAQQPQAPIPLSPSRMPVPQPFFPPQAAAAYNTASLPGVDEAGRREQSETENDKENKKDTANESEDASAQEEKREATAGIEPEFKTTPTETAAQTEVKPETIGQNLQESANSDPDATEEEGPRTESEHASNEAREAAPTPPSGPARFRYVEQPASPKETVFISNLYFDVTADDLRKKMEDFGVVENVTIVHDARGISRGFGYVTYDATESATNAIENMDGIYYEGRQVFVQYARVNTGDYKLRKPKNPPSRTIFVSRIPPEMTVQELHELFDDIHNVIDIRVSVDRRTGYLRGFAHAEFLDLQSAKDAFEVLGKKRPHNKPLKLDYSHSNRKMPGPNIGAGFVGHDHQVYSGSSSSESS</sequence>
<feature type="compositionally biased region" description="Basic and acidic residues" evidence="8">
    <location>
        <begin position="832"/>
        <end position="852"/>
    </location>
</feature>
<dbReference type="GO" id="GO:0000978">
    <property type="term" value="F:RNA polymerase II cis-regulatory region sequence-specific DNA binding"/>
    <property type="evidence" value="ECO:0007669"/>
    <property type="project" value="TreeGrafter"/>
</dbReference>
<feature type="compositionally biased region" description="Low complexity" evidence="8">
    <location>
        <begin position="787"/>
        <end position="797"/>
    </location>
</feature>
<feature type="compositionally biased region" description="Acidic residues" evidence="8">
    <location>
        <begin position="139"/>
        <end position="152"/>
    </location>
</feature>
<evidence type="ECO:0008006" key="13">
    <source>
        <dbReference type="Google" id="ProtNLM"/>
    </source>
</evidence>
<dbReference type="CDD" id="cd12148">
    <property type="entry name" value="fungal_TF_MHR"/>
    <property type="match status" value="1"/>
</dbReference>
<comment type="caution">
    <text evidence="11">The sequence shown here is derived from an EMBL/GenBank/DDBJ whole genome shotgun (WGS) entry which is preliminary data.</text>
</comment>
<dbReference type="PANTHER" id="PTHR31944:SF131">
    <property type="entry name" value="HEME-RESPONSIVE ZINC FINGER TRANSCRIPTION FACTOR HAP1"/>
    <property type="match status" value="1"/>
</dbReference>
<evidence type="ECO:0000256" key="1">
    <source>
        <dbReference type="ARBA" id="ARBA00022723"/>
    </source>
</evidence>
<dbReference type="InterPro" id="IPR000504">
    <property type="entry name" value="RRM_dom"/>
</dbReference>
<feature type="compositionally biased region" description="Polar residues" evidence="8">
    <location>
        <begin position="893"/>
        <end position="905"/>
    </location>
</feature>
<dbReference type="InterPro" id="IPR001138">
    <property type="entry name" value="Zn2Cys6_DnaBD"/>
</dbReference>
<keyword evidence="7" id="KW-0694">RNA-binding</keyword>
<feature type="compositionally biased region" description="Basic and acidic residues" evidence="8">
    <location>
        <begin position="911"/>
        <end position="926"/>
    </location>
</feature>
<gene>
    <name evidence="11" type="ORF">SI65_04729</name>
</gene>
<dbReference type="GO" id="GO:0001228">
    <property type="term" value="F:DNA-binding transcription activator activity, RNA polymerase II-specific"/>
    <property type="evidence" value="ECO:0007669"/>
    <property type="project" value="TreeGrafter"/>
</dbReference>
<feature type="region of interest" description="Disordered" evidence="8">
    <location>
        <begin position="120"/>
        <end position="155"/>
    </location>
</feature>
<protein>
    <recommendedName>
        <fullName evidence="13">Zn(2)-C6 fungal-type domain-containing protein</fullName>
    </recommendedName>
</protein>
<dbReference type="Gene3D" id="4.10.240.10">
    <property type="entry name" value="Zn(2)-C6 fungal-type DNA-binding domain"/>
    <property type="match status" value="1"/>
</dbReference>
<evidence type="ECO:0000256" key="5">
    <source>
        <dbReference type="ARBA" id="ARBA00023163"/>
    </source>
</evidence>
<dbReference type="InterPro" id="IPR007219">
    <property type="entry name" value="XnlR_reg_dom"/>
</dbReference>
<reference evidence="11 12" key="1">
    <citation type="journal article" date="2016" name="BMC Genomics">
        <title>Comparative genomic and transcriptomic analyses of the Fuzhuan brick tea-fermentation fungus Aspergillus cristatus.</title>
        <authorList>
            <person name="Ge Y."/>
            <person name="Wang Y."/>
            <person name="Liu Y."/>
            <person name="Tan Y."/>
            <person name="Ren X."/>
            <person name="Zhang X."/>
            <person name="Hyde K.D."/>
            <person name="Liu Y."/>
            <person name="Liu Z."/>
        </authorList>
    </citation>
    <scope>NUCLEOTIDE SEQUENCE [LARGE SCALE GENOMIC DNA]</scope>
    <source>
        <strain evidence="11 12">GZAAS20.1005</strain>
    </source>
</reference>
<dbReference type="PROSITE" id="PS50102">
    <property type="entry name" value="RRM"/>
    <property type="match status" value="2"/>
</dbReference>
<dbReference type="OrthoDB" id="762982at2759"/>
<evidence type="ECO:0000313" key="12">
    <source>
        <dbReference type="Proteomes" id="UP000094569"/>
    </source>
</evidence>
<dbReference type="Pfam" id="PF04082">
    <property type="entry name" value="Fungal_trans"/>
    <property type="match status" value="1"/>
</dbReference>
<feature type="compositionally biased region" description="Polar residues" evidence="8">
    <location>
        <begin position="128"/>
        <end position="138"/>
    </location>
</feature>
<feature type="domain" description="Zn(2)-C6 fungal-type" evidence="9">
    <location>
        <begin position="35"/>
        <end position="66"/>
    </location>
</feature>
<keyword evidence="3" id="KW-0805">Transcription regulation</keyword>
<evidence type="ECO:0000256" key="4">
    <source>
        <dbReference type="ARBA" id="ARBA00023125"/>
    </source>
</evidence>
<dbReference type="GO" id="GO:0006351">
    <property type="term" value="P:DNA-templated transcription"/>
    <property type="evidence" value="ECO:0007669"/>
    <property type="project" value="InterPro"/>
</dbReference>
<dbReference type="Pfam" id="PF00172">
    <property type="entry name" value="Zn_clus"/>
    <property type="match status" value="1"/>
</dbReference>
<dbReference type="AlphaFoldDB" id="A0A1E3BFK6"/>
<dbReference type="CDD" id="cd00067">
    <property type="entry name" value="GAL4"/>
    <property type="match status" value="1"/>
</dbReference>
<dbReference type="InterPro" id="IPR012677">
    <property type="entry name" value="Nucleotide-bd_a/b_plait_sf"/>
</dbReference>
<evidence type="ECO:0000256" key="8">
    <source>
        <dbReference type="SAM" id="MobiDB-lite"/>
    </source>
</evidence>